<evidence type="ECO:0000313" key="2">
    <source>
        <dbReference type="Proteomes" id="UP000076858"/>
    </source>
</evidence>
<dbReference type="EMBL" id="LRGB01003218">
    <property type="protein sequence ID" value="KZS03688.1"/>
    <property type="molecule type" value="Genomic_DNA"/>
</dbReference>
<organism evidence="1 2">
    <name type="scientific">Daphnia magna</name>
    <dbReference type="NCBI Taxonomy" id="35525"/>
    <lineage>
        <taxon>Eukaryota</taxon>
        <taxon>Metazoa</taxon>
        <taxon>Ecdysozoa</taxon>
        <taxon>Arthropoda</taxon>
        <taxon>Crustacea</taxon>
        <taxon>Branchiopoda</taxon>
        <taxon>Diplostraca</taxon>
        <taxon>Cladocera</taxon>
        <taxon>Anomopoda</taxon>
        <taxon>Daphniidae</taxon>
        <taxon>Daphnia</taxon>
    </lineage>
</organism>
<dbReference type="AlphaFoldDB" id="A0A164L0C2"/>
<gene>
    <name evidence="1" type="ORF">APZ42_033524</name>
</gene>
<name>A0A164L0C2_9CRUS</name>
<protein>
    <submittedName>
        <fullName evidence="1">Putative Beat-va</fullName>
    </submittedName>
</protein>
<evidence type="ECO:0000313" key="1">
    <source>
        <dbReference type="EMBL" id="KZS03688.1"/>
    </source>
</evidence>
<dbReference type="Proteomes" id="UP000076858">
    <property type="component" value="Unassembled WGS sequence"/>
</dbReference>
<accession>A0A164L0C2</accession>
<sequence length="138" mass="15264">MYWIASFIEKLERTRRLSDFIQGHFIVLPLRCTSHILGLFEESDTSDIRVLRHLSSTTSPAVPGNRVAVKLAKPSPNSSAAGANTRHGAFTNGSSSIARILGESYFDGNRSDLINVVCSSLLTVECPTEKRFCIEHRN</sequence>
<dbReference type="OrthoDB" id="6345742at2759"/>
<proteinExistence type="predicted"/>
<comment type="caution">
    <text evidence="1">The sequence shown here is derived from an EMBL/GenBank/DDBJ whole genome shotgun (WGS) entry which is preliminary data.</text>
</comment>
<reference evidence="1 2" key="1">
    <citation type="submission" date="2016-03" db="EMBL/GenBank/DDBJ databases">
        <title>EvidentialGene: Evidence-directed Construction of Genes on Genomes.</title>
        <authorList>
            <person name="Gilbert D.G."/>
            <person name="Choi J.-H."/>
            <person name="Mockaitis K."/>
            <person name="Colbourne J."/>
            <person name="Pfrender M."/>
        </authorList>
    </citation>
    <scope>NUCLEOTIDE SEQUENCE [LARGE SCALE GENOMIC DNA]</scope>
    <source>
        <strain evidence="1 2">Xinb3</strain>
        <tissue evidence="1">Complete organism</tissue>
    </source>
</reference>
<keyword evidence="2" id="KW-1185">Reference proteome</keyword>